<organism evidence="1 2">
    <name type="scientific">Jeotgalibacillus soli</name>
    <dbReference type="NCBI Taxonomy" id="889306"/>
    <lineage>
        <taxon>Bacteria</taxon>
        <taxon>Bacillati</taxon>
        <taxon>Bacillota</taxon>
        <taxon>Bacilli</taxon>
        <taxon>Bacillales</taxon>
        <taxon>Caryophanaceae</taxon>
        <taxon>Jeotgalibacillus</taxon>
    </lineage>
</organism>
<protein>
    <submittedName>
        <fullName evidence="1">Uncharacterized protein</fullName>
    </submittedName>
</protein>
<dbReference type="PATRIC" id="fig|889306.3.peg.400"/>
<dbReference type="Proteomes" id="UP000031938">
    <property type="component" value="Unassembled WGS sequence"/>
</dbReference>
<evidence type="ECO:0000313" key="1">
    <source>
        <dbReference type="EMBL" id="KIL52028.1"/>
    </source>
</evidence>
<accession>A0A0C2W7P2</accession>
<dbReference type="EMBL" id="JXRP01000006">
    <property type="protein sequence ID" value="KIL52028.1"/>
    <property type="molecule type" value="Genomic_DNA"/>
</dbReference>
<reference evidence="1 2" key="1">
    <citation type="submission" date="2015-01" db="EMBL/GenBank/DDBJ databases">
        <title>Genome sequencing of Jeotgalibacillus soli.</title>
        <authorList>
            <person name="Goh K.M."/>
            <person name="Chan K.-G."/>
            <person name="Yaakop A.S."/>
            <person name="Ee R."/>
            <person name="Gan H.M."/>
            <person name="Chan C.S."/>
        </authorList>
    </citation>
    <scope>NUCLEOTIDE SEQUENCE [LARGE SCALE GENOMIC DNA]</scope>
    <source>
        <strain evidence="1 2">P9</strain>
    </source>
</reference>
<comment type="caution">
    <text evidence="1">The sequence shown here is derived from an EMBL/GenBank/DDBJ whole genome shotgun (WGS) entry which is preliminary data.</text>
</comment>
<gene>
    <name evidence="1" type="ORF">KP78_03980</name>
</gene>
<dbReference type="AlphaFoldDB" id="A0A0C2W7P2"/>
<sequence>MIGIAGKFGVSVYRKQIGKTTGKLNPLKGERNETIYTKSSI</sequence>
<keyword evidence="2" id="KW-1185">Reference proteome</keyword>
<name>A0A0C2W7P2_9BACL</name>
<dbReference type="STRING" id="889306.KP78_03980"/>
<evidence type="ECO:0000313" key="2">
    <source>
        <dbReference type="Proteomes" id="UP000031938"/>
    </source>
</evidence>
<proteinExistence type="predicted"/>